<evidence type="ECO:0000313" key="4">
    <source>
        <dbReference type="EMBL" id="MFC0583012.1"/>
    </source>
</evidence>
<feature type="compositionally biased region" description="Polar residues" evidence="1">
    <location>
        <begin position="49"/>
        <end position="65"/>
    </location>
</feature>
<proteinExistence type="predicted"/>
<feature type="compositionally biased region" description="Polar residues" evidence="1">
    <location>
        <begin position="299"/>
        <end position="310"/>
    </location>
</feature>
<feature type="compositionally biased region" description="Basic and acidic residues" evidence="1">
    <location>
        <begin position="33"/>
        <end position="48"/>
    </location>
</feature>
<dbReference type="Pfam" id="PF13845">
    <property type="entry name" value="Septum_form"/>
    <property type="match status" value="1"/>
</dbReference>
<reference evidence="4 5" key="1">
    <citation type="submission" date="2024-09" db="EMBL/GenBank/DDBJ databases">
        <authorList>
            <person name="Sun Q."/>
            <person name="Mori K."/>
        </authorList>
    </citation>
    <scope>NUCLEOTIDE SEQUENCE [LARGE SCALE GENOMIC DNA]</scope>
    <source>
        <strain evidence="4 5">NCAIM B.02604</strain>
    </source>
</reference>
<comment type="caution">
    <text evidence="4">The sequence shown here is derived from an EMBL/GenBank/DDBJ whole genome shotgun (WGS) entry which is preliminary data.</text>
</comment>
<dbReference type="InterPro" id="IPR026004">
    <property type="entry name" value="Septum_form"/>
</dbReference>
<sequence length="310" mass="33117">MATERDHHNLEGTGLPDLQAHSPQPEWLPAASDEARFDQLFDALEHESTASTDSAGNTSTGTVPTSIVPVSGDADVPEPVSAQPDVEGAEDDVDAQEPAPAPAVAAMPSRRQRRLEEQARKRRGTPVGNAIWAVLGLIGLVLLTLWLVNVFSGGNEDPSAEPTVERNATPDADGVIARDVPPNQLELGDCLTDFAGATEPATVVECTTEHQAQLVGRKEYAEDDSYPGDDALVNSAQEFCTSLDTNIPQDLDTETTLTRPTADTWKRGDRIVDCLIIVKSGTADQSFLPEDSDDETEGPIQNSPSPTRSN</sequence>
<gene>
    <name evidence="4" type="ORF">ACFFFR_11605</name>
</gene>
<feature type="region of interest" description="Disordered" evidence="1">
    <location>
        <begin position="1"/>
        <end position="123"/>
    </location>
</feature>
<organism evidence="4 5">
    <name type="scientific">Micrococcoides hystricis</name>
    <dbReference type="NCBI Taxonomy" id="1572761"/>
    <lineage>
        <taxon>Bacteria</taxon>
        <taxon>Bacillati</taxon>
        <taxon>Actinomycetota</taxon>
        <taxon>Actinomycetes</taxon>
        <taxon>Micrococcales</taxon>
        <taxon>Micrococcaceae</taxon>
        <taxon>Micrococcoides</taxon>
    </lineage>
</organism>
<accession>A0ABV6PF47</accession>
<feature type="region of interest" description="Disordered" evidence="1">
    <location>
        <begin position="285"/>
        <end position="310"/>
    </location>
</feature>
<protein>
    <submittedName>
        <fullName evidence="4">Septum formation family protein</fullName>
    </submittedName>
</protein>
<keyword evidence="2" id="KW-0812">Transmembrane</keyword>
<dbReference type="RefSeq" id="WP_377460633.1">
    <property type="nucleotide sequence ID" value="NZ_JBHLUB010000032.1"/>
</dbReference>
<evidence type="ECO:0000256" key="2">
    <source>
        <dbReference type="SAM" id="Phobius"/>
    </source>
</evidence>
<feature type="compositionally biased region" description="Low complexity" evidence="1">
    <location>
        <begin position="96"/>
        <end position="106"/>
    </location>
</feature>
<feature type="domain" description="Septum formation-related" evidence="3">
    <location>
        <begin position="188"/>
        <end position="280"/>
    </location>
</feature>
<dbReference type="EMBL" id="JBHLUB010000032">
    <property type="protein sequence ID" value="MFC0583012.1"/>
    <property type="molecule type" value="Genomic_DNA"/>
</dbReference>
<dbReference type="Proteomes" id="UP001589862">
    <property type="component" value="Unassembled WGS sequence"/>
</dbReference>
<keyword evidence="5" id="KW-1185">Reference proteome</keyword>
<name>A0ABV6PF47_9MICC</name>
<evidence type="ECO:0000259" key="3">
    <source>
        <dbReference type="Pfam" id="PF13845"/>
    </source>
</evidence>
<feature type="compositionally biased region" description="Basic and acidic residues" evidence="1">
    <location>
        <begin position="1"/>
        <end position="10"/>
    </location>
</feature>
<feature type="transmembrane region" description="Helical" evidence="2">
    <location>
        <begin position="130"/>
        <end position="148"/>
    </location>
</feature>
<keyword evidence="2" id="KW-0472">Membrane</keyword>
<evidence type="ECO:0000256" key="1">
    <source>
        <dbReference type="SAM" id="MobiDB-lite"/>
    </source>
</evidence>
<keyword evidence="2" id="KW-1133">Transmembrane helix</keyword>
<evidence type="ECO:0000313" key="5">
    <source>
        <dbReference type="Proteomes" id="UP001589862"/>
    </source>
</evidence>